<evidence type="ECO:0000313" key="1">
    <source>
        <dbReference type="Proteomes" id="UP000000437"/>
    </source>
</evidence>
<reference evidence="2" key="1">
    <citation type="submission" date="2025-08" db="UniProtKB">
        <authorList>
            <consortium name="RefSeq"/>
        </authorList>
    </citation>
    <scope>IDENTIFICATION</scope>
    <source>
        <strain evidence="2">Tuebingen</strain>
        <tissue evidence="2">Fibroblasts and whole tissue</tissue>
    </source>
</reference>
<dbReference type="Proteomes" id="UP000000437">
    <property type="component" value="Chromosome 18"/>
</dbReference>
<name>A0AC58HUL1_DANRE</name>
<evidence type="ECO:0000313" key="2">
    <source>
        <dbReference type="RefSeq" id="XP_073785680.1"/>
    </source>
</evidence>
<organism evidence="1 2">
    <name type="scientific">Danio rerio</name>
    <name type="common">Zebrafish</name>
    <name type="synonym">Brachydanio rerio</name>
    <dbReference type="NCBI Taxonomy" id="7955"/>
    <lineage>
        <taxon>Eukaryota</taxon>
        <taxon>Metazoa</taxon>
        <taxon>Chordata</taxon>
        <taxon>Craniata</taxon>
        <taxon>Vertebrata</taxon>
        <taxon>Euteleostomi</taxon>
        <taxon>Actinopterygii</taxon>
        <taxon>Neopterygii</taxon>
        <taxon>Teleostei</taxon>
        <taxon>Ostariophysi</taxon>
        <taxon>Cypriniformes</taxon>
        <taxon>Danionidae</taxon>
        <taxon>Danioninae</taxon>
        <taxon>Danio</taxon>
    </lineage>
</organism>
<keyword evidence="1" id="KW-1185">Reference proteome</keyword>
<protein>
    <submittedName>
        <fullName evidence="2">SH2 domain-containing adapter protein F isoform X5</fullName>
    </submittedName>
</protein>
<accession>A0AC58HUL1</accession>
<sequence>MARWFKEHLGFKTTKAPPPAPPKPDYRHFQTAVCAPPAASPLQQQPDILTAYKLQKDLDFEDPYTPGGNASFTGSLGSSAGATEVRFGSPIHRLIKVEAAERSASSTGSSSGVNAVKTPTSPPAEPDNSGGKADKLIILEDYADPFDAADQAGGTQTTTEKPPENDGYMEPYEAQKMMAEIRGGRAPKDGPVRQLPLYDTPYEENGGEADAGLCSRESRLPQDDERPPEEYDQPWEWKKERISKAFAVQFDGVEKNRPLQRHSSACLVNMKTSSVDQSVGERIDPALPLEGQFWYHGAISRTDAEALLRLCKEASYLVRNSETSKNDFSLSLKSSQGFMHMKLSRTKDSKYVLGQNSCLFDSVPEIIHYYSSRKLPIKGAEHMSLLYPVAIRTL</sequence>
<gene>
    <name evidence="2" type="primary">zgc:158464</name>
    <name evidence="2" type="synonym">si:ch73-116f3.3</name>
</gene>
<proteinExistence type="predicted"/>
<dbReference type="RefSeq" id="XP_073785680.1">
    <property type="nucleotide sequence ID" value="XM_073929579.1"/>
</dbReference>